<evidence type="ECO:0000313" key="4">
    <source>
        <dbReference type="Proteomes" id="UP000267251"/>
    </source>
</evidence>
<dbReference type="EMBL" id="KZ987964">
    <property type="protein sequence ID" value="RKP13685.1"/>
    <property type="molecule type" value="Genomic_DNA"/>
</dbReference>
<organism evidence="3 4">
    <name type="scientific">Piptocephalis cylindrospora</name>
    <dbReference type="NCBI Taxonomy" id="1907219"/>
    <lineage>
        <taxon>Eukaryota</taxon>
        <taxon>Fungi</taxon>
        <taxon>Fungi incertae sedis</taxon>
        <taxon>Zoopagomycota</taxon>
        <taxon>Zoopagomycotina</taxon>
        <taxon>Zoopagomycetes</taxon>
        <taxon>Zoopagales</taxon>
        <taxon>Piptocephalidaceae</taxon>
        <taxon>Piptocephalis</taxon>
    </lineage>
</organism>
<reference evidence="4" key="1">
    <citation type="journal article" date="2018" name="Nat. Microbiol.">
        <title>Leveraging single-cell genomics to expand the fungal tree of life.</title>
        <authorList>
            <person name="Ahrendt S.R."/>
            <person name="Quandt C.A."/>
            <person name="Ciobanu D."/>
            <person name="Clum A."/>
            <person name="Salamov A."/>
            <person name="Andreopoulos B."/>
            <person name="Cheng J.F."/>
            <person name="Woyke T."/>
            <person name="Pelin A."/>
            <person name="Henrissat B."/>
            <person name="Reynolds N.K."/>
            <person name="Benny G.L."/>
            <person name="Smith M.E."/>
            <person name="James T.Y."/>
            <person name="Grigoriev I.V."/>
        </authorList>
    </citation>
    <scope>NUCLEOTIDE SEQUENCE [LARGE SCALE GENOMIC DNA]</scope>
</reference>
<feature type="coiled-coil region" evidence="1">
    <location>
        <begin position="181"/>
        <end position="238"/>
    </location>
</feature>
<dbReference type="PROSITE" id="PS51035">
    <property type="entry name" value="BAG"/>
    <property type="match status" value="1"/>
</dbReference>
<keyword evidence="1" id="KW-0175">Coiled coil</keyword>
<dbReference type="Pfam" id="PF02179">
    <property type="entry name" value="BAG"/>
    <property type="match status" value="1"/>
</dbReference>
<feature type="domain" description="BAG" evidence="2">
    <location>
        <begin position="222"/>
        <end position="262"/>
    </location>
</feature>
<evidence type="ECO:0000259" key="2">
    <source>
        <dbReference type="PROSITE" id="PS51035"/>
    </source>
</evidence>
<proteinExistence type="predicted"/>
<dbReference type="InterPro" id="IPR003103">
    <property type="entry name" value="BAG_domain"/>
</dbReference>
<evidence type="ECO:0000256" key="1">
    <source>
        <dbReference type="SAM" id="Coils"/>
    </source>
</evidence>
<sequence>MPLIVLQPSFPPHHLVFRRNPGWPIHTDTIRDDLIPYGKRYRTNRWGNAVAMNHAALQIPHHGYPYYQQQWEEERQARIHHLQRYFEHQESMYREDMDRHRLLALVLQQQEGIKSPVCYPRSSGIPSSFLAPSYYQVAHNTSLQRRTPMGIQEASIILTRSAKAFLLRRRLAHALPSLFLLSKISRESKRIEKDIDDWRRSLQMGDNESPSSVPRNFLQVKEEELLQLLMRLDQVEDRQVREMRKTLVIRIQEILEQLDQGKDDISTEAEK</sequence>
<dbReference type="AlphaFoldDB" id="A0A4P9Y454"/>
<dbReference type="GO" id="GO:0051087">
    <property type="term" value="F:protein-folding chaperone binding"/>
    <property type="evidence" value="ECO:0007669"/>
    <property type="project" value="InterPro"/>
</dbReference>
<dbReference type="InterPro" id="IPR036533">
    <property type="entry name" value="BAG_dom_sf"/>
</dbReference>
<protein>
    <recommendedName>
        <fullName evidence="2">BAG domain-containing protein</fullName>
    </recommendedName>
</protein>
<dbReference type="SUPFAM" id="SSF63491">
    <property type="entry name" value="BAG domain"/>
    <property type="match status" value="1"/>
</dbReference>
<accession>A0A4P9Y454</accession>
<dbReference type="Proteomes" id="UP000267251">
    <property type="component" value="Unassembled WGS sequence"/>
</dbReference>
<gene>
    <name evidence="3" type="ORF">BJ684DRAFT_15936</name>
</gene>
<dbReference type="SMART" id="SM00264">
    <property type="entry name" value="BAG"/>
    <property type="match status" value="1"/>
</dbReference>
<name>A0A4P9Y454_9FUNG</name>
<keyword evidence="4" id="KW-1185">Reference proteome</keyword>
<dbReference type="Gene3D" id="1.20.58.120">
    <property type="entry name" value="BAG domain"/>
    <property type="match status" value="1"/>
</dbReference>
<evidence type="ECO:0000313" key="3">
    <source>
        <dbReference type="EMBL" id="RKP13685.1"/>
    </source>
</evidence>